<feature type="transmembrane region" description="Helical" evidence="8">
    <location>
        <begin position="104"/>
        <end position="123"/>
    </location>
</feature>
<keyword evidence="7 8" id="KW-0472">Membrane</keyword>
<name>A0A7X3G8E1_9STRE</name>
<evidence type="ECO:0000256" key="7">
    <source>
        <dbReference type="ARBA" id="ARBA00023136"/>
    </source>
</evidence>
<evidence type="ECO:0000256" key="2">
    <source>
        <dbReference type="ARBA" id="ARBA00007776"/>
    </source>
</evidence>
<proteinExistence type="inferred from homology"/>
<evidence type="ECO:0000256" key="8">
    <source>
        <dbReference type="SAM" id="Phobius"/>
    </source>
</evidence>
<evidence type="ECO:0000313" key="9">
    <source>
        <dbReference type="EMBL" id="MVX58296.1"/>
    </source>
</evidence>
<dbReference type="Proteomes" id="UP000461595">
    <property type="component" value="Unassembled WGS sequence"/>
</dbReference>
<evidence type="ECO:0000256" key="1">
    <source>
        <dbReference type="ARBA" id="ARBA00004651"/>
    </source>
</evidence>
<evidence type="ECO:0000256" key="3">
    <source>
        <dbReference type="ARBA" id="ARBA00022475"/>
    </source>
</evidence>
<protein>
    <submittedName>
        <fullName evidence="9">Rod shape-determining protein MreD</fullName>
    </submittedName>
</protein>
<dbReference type="RefSeq" id="WP_160332122.1">
    <property type="nucleotide sequence ID" value="NZ_WSRS01000005.1"/>
</dbReference>
<evidence type="ECO:0000256" key="6">
    <source>
        <dbReference type="ARBA" id="ARBA00022989"/>
    </source>
</evidence>
<evidence type="ECO:0000256" key="5">
    <source>
        <dbReference type="ARBA" id="ARBA00022960"/>
    </source>
</evidence>
<sequence>MKAVWNLLQILGFFLFLWFVDQQLSLFVSYLIPNHWYPVVHGSLLFLLFASVFFSTFALLGASLIAGLLLDSYVFHSLGVLLVLLPLCVLFVTSFNRLFLRNIWTILLATVLLISLFEGLYFGAATLMGMVSLDWTDFVALSLAPSLAVNLLLSLLVTPLFRFFLAKS</sequence>
<comment type="caution">
    <text evidence="9">The sequence shown here is derived from an EMBL/GenBank/DDBJ whole genome shotgun (WGS) entry which is preliminary data.</text>
</comment>
<dbReference type="NCBIfam" id="TIGR03426">
    <property type="entry name" value="shape_MreD"/>
    <property type="match status" value="1"/>
</dbReference>
<evidence type="ECO:0000256" key="4">
    <source>
        <dbReference type="ARBA" id="ARBA00022692"/>
    </source>
</evidence>
<feature type="transmembrane region" description="Helical" evidence="8">
    <location>
        <begin position="44"/>
        <end position="67"/>
    </location>
</feature>
<feature type="transmembrane region" description="Helical" evidence="8">
    <location>
        <begin position="6"/>
        <end position="32"/>
    </location>
</feature>
<keyword evidence="3" id="KW-1003">Cell membrane</keyword>
<gene>
    <name evidence="9" type="primary">mreD</name>
    <name evidence="9" type="ORF">E5983_01225</name>
</gene>
<evidence type="ECO:0000313" key="10">
    <source>
        <dbReference type="Proteomes" id="UP000461595"/>
    </source>
</evidence>
<comment type="subcellular location">
    <subcellularLocation>
        <location evidence="1">Cell membrane</location>
        <topology evidence="1">Multi-pass membrane protein</topology>
    </subcellularLocation>
</comment>
<organism evidence="9 10">
    <name type="scientific">Streptococcus danieliae</name>
    <dbReference type="NCBI Taxonomy" id="747656"/>
    <lineage>
        <taxon>Bacteria</taxon>
        <taxon>Bacillati</taxon>
        <taxon>Bacillota</taxon>
        <taxon>Bacilli</taxon>
        <taxon>Lactobacillales</taxon>
        <taxon>Streptococcaceae</taxon>
        <taxon>Streptococcus</taxon>
    </lineage>
</organism>
<dbReference type="Pfam" id="PF04093">
    <property type="entry name" value="MreD"/>
    <property type="match status" value="1"/>
</dbReference>
<dbReference type="EMBL" id="WSRS01000005">
    <property type="protein sequence ID" value="MVX58296.1"/>
    <property type="molecule type" value="Genomic_DNA"/>
</dbReference>
<feature type="transmembrane region" description="Helical" evidence="8">
    <location>
        <begin position="143"/>
        <end position="165"/>
    </location>
</feature>
<feature type="transmembrane region" description="Helical" evidence="8">
    <location>
        <begin position="73"/>
        <end position="92"/>
    </location>
</feature>
<dbReference type="GO" id="GO:0008360">
    <property type="term" value="P:regulation of cell shape"/>
    <property type="evidence" value="ECO:0007669"/>
    <property type="project" value="UniProtKB-KW"/>
</dbReference>
<reference evidence="9 10" key="1">
    <citation type="submission" date="2019-12" db="EMBL/GenBank/DDBJ databases">
        <title>Microbes associate with the intestines of laboratory mice.</title>
        <authorList>
            <person name="Navarre W."/>
            <person name="Wong E."/>
        </authorList>
    </citation>
    <scope>NUCLEOTIDE SEQUENCE [LARGE SCALE GENOMIC DNA]</scope>
    <source>
        <strain evidence="9 10">NM51_B2-22</strain>
    </source>
</reference>
<keyword evidence="5" id="KW-0133">Cell shape</keyword>
<dbReference type="GO" id="GO:0005886">
    <property type="term" value="C:plasma membrane"/>
    <property type="evidence" value="ECO:0007669"/>
    <property type="project" value="UniProtKB-SubCell"/>
</dbReference>
<keyword evidence="4 8" id="KW-0812">Transmembrane</keyword>
<accession>A0A7X3G8E1</accession>
<keyword evidence="6 8" id="KW-1133">Transmembrane helix</keyword>
<dbReference type="OrthoDB" id="9863078at2"/>
<dbReference type="AlphaFoldDB" id="A0A7X3G8E1"/>
<dbReference type="InterPro" id="IPR007227">
    <property type="entry name" value="Cell_shape_determining_MreD"/>
</dbReference>
<comment type="similarity">
    <text evidence="2">Belongs to the MreD family.</text>
</comment>